<proteinExistence type="predicted"/>
<dbReference type="AlphaFoldDB" id="A0A917CJ87"/>
<dbReference type="InterPro" id="IPR036291">
    <property type="entry name" value="NAD(P)-bd_dom_sf"/>
</dbReference>
<evidence type="ECO:0008006" key="3">
    <source>
        <dbReference type="Google" id="ProtNLM"/>
    </source>
</evidence>
<dbReference type="SUPFAM" id="SSF51735">
    <property type="entry name" value="NAD(P)-binding Rossmann-fold domains"/>
    <property type="match status" value="1"/>
</dbReference>
<comment type="caution">
    <text evidence="1">The sequence shown here is derived from an EMBL/GenBank/DDBJ whole genome shotgun (WGS) entry which is preliminary data.</text>
</comment>
<accession>A0A917CJ87</accession>
<dbReference type="Proteomes" id="UP000644756">
    <property type="component" value="Unassembled WGS sequence"/>
</dbReference>
<reference evidence="1" key="1">
    <citation type="journal article" date="2014" name="Int. J. Syst. Evol. Microbiol.">
        <title>Complete genome sequence of Corynebacterium casei LMG S-19264T (=DSM 44701T), isolated from a smear-ripened cheese.</title>
        <authorList>
            <consortium name="US DOE Joint Genome Institute (JGI-PGF)"/>
            <person name="Walter F."/>
            <person name="Albersmeier A."/>
            <person name="Kalinowski J."/>
            <person name="Ruckert C."/>
        </authorList>
    </citation>
    <scope>NUCLEOTIDE SEQUENCE</scope>
    <source>
        <strain evidence="1">CGMCC 1.12987</strain>
    </source>
</reference>
<evidence type="ECO:0000313" key="2">
    <source>
        <dbReference type="Proteomes" id="UP000644756"/>
    </source>
</evidence>
<gene>
    <name evidence="1" type="ORF">GCM10010916_04800</name>
</gene>
<dbReference type="EMBL" id="BMGR01000001">
    <property type="protein sequence ID" value="GGF90479.1"/>
    <property type="molecule type" value="Genomic_DNA"/>
</dbReference>
<reference evidence="1" key="2">
    <citation type="submission" date="2020-09" db="EMBL/GenBank/DDBJ databases">
        <authorList>
            <person name="Sun Q."/>
            <person name="Zhou Y."/>
        </authorList>
    </citation>
    <scope>NUCLEOTIDE SEQUENCE</scope>
    <source>
        <strain evidence="1">CGMCC 1.12987</strain>
    </source>
</reference>
<dbReference type="RefSeq" id="WP_188528639.1">
    <property type="nucleotide sequence ID" value="NZ_BMGR01000001.1"/>
</dbReference>
<evidence type="ECO:0000313" key="1">
    <source>
        <dbReference type="EMBL" id="GGF90479.1"/>
    </source>
</evidence>
<protein>
    <recommendedName>
        <fullName evidence="3">NAD-dependent epimerase/dehydratase domain-containing protein</fullName>
    </recommendedName>
</protein>
<organism evidence="1 2">
    <name type="scientific">Paenibacillus abyssi</name>
    <dbReference type="NCBI Taxonomy" id="1340531"/>
    <lineage>
        <taxon>Bacteria</taxon>
        <taxon>Bacillati</taxon>
        <taxon>Bacillota</taxon>
        <taxon>Bacilli</taxon>
        <taxon>Bacillales</taxon>
        <taxon>Paenibacillaceae</taxon>
        <taxon>Paenibacillus</taxon>
    </lineage>
</organism>
<dbReference type="Gene3D" id="3.40.50.720">
    <property type="entry name" value="NAD(P)-binding Rossmann-like Domain"/>
    <property type="match status" value="1"/>
</dbReference>
<name>A0A917CJ87_9BACL</name>
<sequence length="60" mass="6644">MKILVLGGSIFFGKMLVQKLITKGIHDVTIATGGNKSIEREIASKARHLVIDRTEPDQMH</sequence>
<keyword evidence="2" id="KW-1185">Reference proteome</keyword>